<dbReference type="OrthoDB" id="1731372at2759"/>
<dbReference type="PANTHER" id="PTHR24559:SF431">
    <property type="entry name" value="RNA-DIRECTED DNA POLYMERASE HOMOLOG"/>
    <property type="match status" value="1"/>
</dbReference>
<proteinExistence type="predicted"/>
<dbReference type="InterPro" id="IPR036397">
    <property type="entry name" value="RNaseH_sf"/>
</dbReference>
<sequence>MAGHELLSFMDAFSGYNQIQMHPDDYEKTTFITDRGLYYYKAYVDDMLVKSKKAEQHLADLKEVFGTLRKYQMKLNLMKCVFGVGSDKFLRFMVHVNVYGPMLVILQGTKRIPEFATFAHNAEPKRFTPALLVGWKRGGQLSLGKGGTRKVLITDNGSQFINWKFKAFCVELKIDHQTTTIHQPQINGQTEVINRILLHGLKTRLDKANDI</sequence>
<dbReference type="InterPro" id="IPR043502">
    <property type="entry name" value="DNA/RNA_pol_sf"/>
</dbReference>
<dbReference type="CDD" id="cd01647">
    <property type="entry name" value="RT_LTR"/>
    <property type="match status" value="1"/>
</dbReference>
<dbReference type="InterPro" id="IPR053134">
    <property type="entry name" value="RNA-dir_DNA_polymerase"/>
</dbReference>
<dbReference type="RefSeq" id="XP_010269432.1">
    <property type="nucleotide sequence ID" value="XM_010271130.1"/>
</dbReference>
<protein>
    <submittedName>
        <fullName evidence="3">Uncharacterized protein LOC104606080</fullName>
    </submittedName>
</protein>
<evidence type="ECO:0000313" key="2">
    <source>
        <dbReference type="Proteomes" id="UP000189703"/>
    </source>
</evidence>
<evidence type="ECO:0000259" key="1">
    <source>
        <dbReference type="PROSITE" id="PS50994"/>
    </source>
</evidence>
<keyword evidence="2" id="KW-1185">Reference proteome</keyword>
<dbReference type="Gene3D" id="3.30.420.10">
    <property type="entry name" value="Ribonuclease H-like superfamily/Ribonuclease H"/>
    <property type="match status" value="1"/>
</dbReference>
<evidence type="ECO:0000313" key="3">
    <source>
        <dbReference type="RefSeq" id="XP_010269432.1"/>
    </source>
</evidence>
<dbReference type="SUPFAM" id="SSF53098">
    <property type="entry name" value="Ribonuclease H-like"/>
    <property type="match status" value="1"/>
</dbReference>
<dbReference type="Proteomes" id="UP000189703">
    <property type="component" value="Unplaced"/>
</dbReference>
<accession>A0A1U8B1J1</accession>
<dbReference type="PROSITE" id="PS50994">
    <property type="entry name" value="INTEGRASE"/>
    <property type="match status" value="1"/>
</dbReference>
<organism evidence="2 3">
    <name type="scientific">Nelumbo nucifera</name>
    <name type="common">Sacred lotus</name>
    <dbReference type="NCBI Taxonomy" id="4432"/>
    <lineage>
        <taxon>Eukaryota</taxon>
        <taxon>Viridiplantae</taxon>
        <taxon>Streptophyta</taxon>
        <taxon>Embryophyta</taxon>
        <taxon>Tracheophyta</taxon>
        <taxon>Spermatophyta</taxon>
        <taxon>Magnoliopsida</taxon>
        <taxon>Proteales</taxon>
        <taxon>Nelumbonaceae</taxon>
        <taxon>Nelumbo</taxon>
    </lineage>
</organism>
<dbReference type="eggNOG" id="KOG0017">
    <property type="taxonomic scope" value="Eukaryota"/>
</dbReference>
<dbReference type="Gene3D" id="3.30.70.270">
    <property type="match status" value="1"/>
</dbReference>
<dbReference type="PANTHER" id="PTHR24559">
    <property type="entry name" value="TRANSPOSON TY3-I GAG-POL POLYPROTEIN"/>
    <property type="match status" value="1"/>
</dbReference>
<dbReference type="AlphaFoldDB" id="A0A1U8B1J1"/>
<dbReference type="GO" id="GO:0003676">
    <property type="term" value="F:nucleic acid binding"/>
    <property type="evidence" value="ECO:0007669"/>
    <property type="project" value="InterPro"/>
</dbReference>
<dbReference type="InterPro" id="IPR012337">
    <property type="entry name" value="RNaseH-like_sf"/>
</dbReference>
<name>A0A1U8B1J1_NELNU</name>
<feature type="domain" description="Integrase catalytic" evidence="1">
    <location>
        <begin position="140"/>
        <end position="211"/>
    </location>
</feature>
<dbReference type="KEGG" id="nnu:104606080"/>
<gene>
    <name evidence="3" type="primary">LOC104606080</name>
</gene>
<dbReference type="GO" id="GO:0015074">
    <property type="term" value="P:DNA integration"/>
    <property type="evidence" value="ECO:0007669"/>
    <property type="project" value="InterPro"/>
</dbReference>
<dbReference type="InterPro" id="IPR001584">
    <property type="entry name" value="Integrase_cat-core"/>
</dbReference>
<dbReference type="Pfam" id="PF00078">
    <property type="entry name" value="RVT_1"/>
    <property type="match status" value="1"/>
</dbReference>
<dbReference type="InterPro" id="IPR000477">
    <property type="entry name" value="RT_dom"/>
</dbReference>
<dbReference type="InParanoid" id="A0A1U8B1J1"/>
<dbReference type="InterPro" id="IPR043128">
    <property type="entry name" value="Rev_trsase/Diguanyl_cyclase"/>
</dbReference>
<dbReference type="GeneID" id="104606080"/>
<reference evidence="3" key="1">
    <citation type="submission" date="2025-08" db="UniProtKB">
        <authorList>
            <consortium name="RefSeq"/>
        </authorList>
    </citation>
    <scope>IDENTIFICATION</scope>
</reference>
<dbReference type="SUPFAM" id="SSF56672">
    <property type="entry name" value="DNA/RNA polymerases"/>
    <property type="match status" value="1"/>
</dbReference>